<gene>
    <name evidence="7" type="ORF">SAMN02910343_01472</name>
</gene>
<dbReference type="GO" id="GO:0009982">
    <property type="term" value="F:pseudouridine synthase activity"/>
    <property type="evidence" value="ECO:0007669"/>
    <property type="project" value="InterPro"/>
</dbReference>
<dbReference type="PROSITE" id="PS01129">
    <property type="entry name" value="PSI_RLU"/>
    <property type="match status" value="1"/>
</dbReference>
<dbReference type="InterPro" id="IPR006224">
    <property type="entry name" value="PsdUridine_synth_RluA-like_CS"/>
</dbReference>
<protein>
    <recommendedName>
        <fullName evidence="5">Pseudouridine synthase</fullName>
        <ecNumber evidence="5">5.4.99.-</ecNumber>
    </recommendedName>
</protein>
<evidence type="ECO:0000256" key="4">
    <source>
        <dbReference type="PIRSR" id="PIRSR606225-1"/>
    </source>
</evidence>
<dbReference type="OrthoDB" id="9807829at2"/>
<comment type="function">
    <text evidence="5">Responsible for synthesis of pseudouridine from uracil.</text>
</comment>
<dbReference type="InterPro" id="IPR020103">
    <property type="entry name" value="PsdUridine_synth_cat_dom_sf"/>
</dbReference>
<dbReference type="InterPro" id="IPR036986">
    <property type="entry name" value="S4_RNA-bd_sf"/>
</dbReference>
<dbReference type="GO" id="GO:0003723">
    <property type="term" value="F:RNA binding"/>
    <property type="evidence" value="ECO:0007669"/>
    <property type="project" value="InterPro"/>
</dbReference>
<evidence type="ECO:0000256" key="2">
    <source>
        <dbReference type="ARBA" id="ARBA00010876"/>
    </source>
</evidence>
<evidence type="ECO:0000256" key="3">
    <source>
        <dbReference type="ARBA" id="ARBA00023235"/>
    </source>
</evidence>
<evidence type="ECO:0000313" key="7">
    <source>
        <dbReference type="EMBL" id="SDA59372.1"/>
    </source>
</evidence>
<dbReference type="Pfam" id="PF00849">
    <property type="entry name" value="PseudoU_synth_2"/>
    <property type="match status" value="1"/>
</dbReference>
<accession>A0A1G5WMY2</accession>
<dbReference type="GO" id="GO:0140098">
    <property type="term" value="F:catalytic activity, acting on RNA"/>
    <property type="evidence" value="ECO:0007669"/>
    <property type="project" value="UniProtKB-ARBA"/>
</dbReference>
<dbReference type="RefSeq" id="WP_091365376.1">
    <property type="nucleotide sequence ID" value="NZ_FMXA01000025.1"/>
</dbReference>
<keyword evidence="3 5" id="KW-0413">Isomerase</keyword>
<evidence type="ECO:0000256" key="1">
    <source>
        <dbReference type="ARBA" id="ARBA00000073"/>
    </source>
</evidence>
<sequence>MNFTFIVPEDHDGQRLSDFIRGRGVSARLWKKVKWQGTVCINGEPCHHAKTRLHAGDKVTASWEEENDIVPAHIPISVIYEDEWLLLVNKGPHMIIHPTSKEHYDTLVNAVAGYLEAKGEAAGVHPIYRLDRNTTGLVLVAKSSKVQHDLSKSHDRIYREYVALASGVFPMKEGTVEAPIGRKDGSIIEWTVRPEGKPARTDYRVLQQMEDFALLRLHLHTGRTHQIRVHMAYIHHPLLGDDLYGTADSRIDRQALHAEMIRFIHPETGEEMEFHAPIPADMLFWKGDKT</sequence>
<dbReference type="PANTHER" id="PTHR21600:SF44">
    <property type="entry name" value="RIBOSOMAL LARGE SUBUNIT PSEUDOURIDINE SYNTHASE D"/>
    <property type="match status" value="1"/>
</dbReference>
<comment type="similarity">
    <text evidence="2 5">Belongs to the pseudouridine synthase RluA family.</text>
</comment>
<dbReference type="InterPro" id="IPR050188">
    <property type="entry name" value="RluA_PseudoU_synthase"/>
</dbReference>
<keyword evidence="8" id="KW-1185">Reference proteome</keyword>
<dbReference type="AlphaFoldDB" id="A0A1G5WMY2"/>
<reference evidence="7 8" key="1">
    <citation type="submission" date="2016-10" db="EMBL/GenBank/DDBJ databases">
        <authorList>
            <person name="de Groot N.N."/>
        </authorList>
    </citation>
    <scope>NUCLEOTIDE SEQUENCE [LARGE SCALE GENOMIC DNA]</scope>
    <source>
        <strain evidence="7 8">DSM 15230</strain>
    </source>
</reference>
<dbReference type="CDD" id="cd00165">
    <property type="entry name" value="S4"/>
    <property type="match status" value="1"/>
</dbReference>
<dbReference type="Gene3D" id="3.30.2350.10">
    <property type="entry name" value="Pseudouridine synthase"/>
    <property type="match status" value="1"/>
</dbReference>
<dbReference type="CDD" id="cd02869">
    <property type="entry name" value="PseudoU_synth_RluA_like"/>
    <property type="match status" value="1"/>
</dbReference>
<dbReference type="SUPFAM" id="SSF55120">
    <property type="entry name" value="Pseudouridine synthase"/>
    <property type="match status" value="1"/>
</dbReference>
<name>A0A1G5WMY2_9FIRM</name>
<dbReference type="InterPro" id="IPR006145">
    <property type="entry name" value="PsdUridine_synth_RsuA/RluA"/>
</dbReference>
<organism evidence="7 8">
    <name type="scientific">Allisonella histaminiformans</name>
    <dbReference type="NCBI Taxonomy" id="209880"/>
    <lineage>
        <taxon>Bacteria</taxon>
        <taxon>Bacillati</taxon>
        <taxon>Bacillota</taxon>
        <taxon>Negativicutes</taxon>
        <taxon>Veillonellales</taxon>
        <taxon>Veillonellaceae</taxon>
        <taxon>Allisonella</taxon>
    </lineage>
</organism>
<dbReference type="Proteomes" id="UP000199689">
    <property type="component" value="Unassembled WGS sequence"/>
</dbReference>
<dbReference type="InterPro" id="IPR006225">
    <property type="entry name" value="PsdUridine_synth_RluC/D"/>
</dbReference>
<dbReference type="EC" id="5.4.99.-" evidence="5"/>
<dbReference type="PANTHER" id="PTHR21600">
    <property type="entry name" value="MITOCHONDRIAL RNA PSEUDOURIDINE SYNTHASE"/>
    <property type="match status" value="1"/>
</dbReference>
<proteinExistence type="inferred from homology"/>
<feature type="active site" evidence="4">
    <location>
        <position position="131"/>
    </location>
</feature>
<dbReference type="GO" id="GO:0000455">
    <property type="term" value="P:enzyme-directed rRNA pseudouridine synthesis"/>
    <property type="evidence" value="ECO:0007669"/>
    <property type="project" value="TreeGrafter"/>
</dbReference>
<dbReference type="GeneID" id="87756465"/>
<comment type="catalytic activity">
    <reaction evidence="1 5">
        <text>a uridine in RNA = a pseudouridine in RNA</text>
        <dbReference type="Rhea" id="RHEA:48348"/>
        <dbReference type="Rhea" id="RHEA-COMP:12068"/>
        <dbReference type="Rhea" id="RHEA-COMP:12069"/>
        <dbReference type="ChEBI" id="CHEBI:65314"/>
        <dbReference type="ChEBI" id="CHEBI:65315"/>
    </reaction>
</comment>
<dbReference type="STRING" id="209880.SAMN02910343_01472"/>
<evidence type="ECO:0000313" key="8">
    <source>
        <dbReference type="Proteomes" id="UP000199689"/>
    </source>
</evidence>
<evidence type="ECO:0000259" key="6">
    <source>
        <dbReference type="Pfam" id="PF00849"/>
    </source>
</evidence>
<dbReference type="EMBL" id="FMXA01000025">
    <property type="protein sequence ID" value="SDA59372.1"/>
    <property type="molecule type" value="Genomic_DNA"/>
</dbReference>
<feature type="domain" description="Pseudouridine synthase RsuA/RluA-like" evidence="6">
    <location>
        <begin position="85"/>
        <end position="232"/>
    </location>
</feature>
<dbReference type="NCBIfam" id="TIGR00005">
    <property type="entry name" value="rluA_subfam"/>
    <property type="match status" value="1"/>
</dbReference>
<evidence type="ECO:0000256" key="5">
    <source>
        <dbReference type="RuleBase" id="RU362028"/>
    </source>
</evidence>
<dbReference type="Gene3D" id="3.10.290.10">
    <property type="entry name" value="RNA-binding S4 domain"/>
    <property type="match status" value="1"/>
</dbReference>